<dbReference type="SUPFAM" id="SSF50985">
    <property type="entry name" value="RCC1/BLIP-II"/>
    <property type="match status" value="3"/>
</dbReference>
<keyword evidence="3" id="KW-0677">Repeat</keyword>
<evidence type="ECO:0000259" key="7">
    <source>
        <dbReference type="Pfam" id="PF25390"/>
    </source>
</evidence>
<dbReference type="InterPro" id="IPR013378">
    <property type="entry name" value="InlB-like_B-rpt"/>
</dbReference>
<dbReference type="InterPro" id="IPR009091">
    <property type="entry name" value="RCC1/BLIP-II"/>
</dbReference>
<feature type="transmembrane region" description="Helical" evidence="5">
    <location>
        <begin position="1109"/>
        <end position="1127"/>
    </location>
</feature>
<feature type="domain" description="RCC1-like" evidence="7">
    <location>
        <begin position="73"/>
        <end position="325"/>
    </location>
</feature>
<dbReference type="PANTHER" id="PTHR45982:SF1">
    <property type="entry name" value="REGULATOR OF CHROMOSOME CONDENSATION"/>
    <property type="match status" value="1"/>
</dbReference>
<dbReference type="PROSITE" id="PS50012">
    <property type="entry name" value="RCC1_3"/>
    <property type="match status" value="11"/>
</dbReference>
<reference evidence="8 9" key="1">
    <citation type="journal article" date="2023" name="Microbiol. Spectr.">
        <title>Symbiosis of Carpenter Bees with Uncharacterized Lactic Acid Bacteria Showing NAD Auxotrophy.</title>
        <authorList>
            <person name="Kawasaki S."/>
            <person name="Ozawa K."/>
            <person name="Mori T."/>
            <person name="Yamamoto A."/>
            <person name="Ito M."/>
            <person name="Ohkuma M."/>
            <person name="Sakamoto M."/>
            <person name="Matsutani M."/>
        </authorList>
    </citation>
    <scope>NUCLEOTIDE SEQUENCE [LARGE SCALE GENOMIC DNA]</scope>
    <source>
        <strain evidence="8 9">KimH</strain>
    </source>
</reference>
<keyword evidence="5" id="KW-1133">Transmembrane helix</keyword>
<dbReference type="Pfam" id="PF00415">
    <property type="entry name" value="RCC1"/>
    <property type="match status" value="1"/>
</dbReference>
<dbReference type="InterPro" id="IPR000408">
    <property type="entry name" value="Reg_chr_condens"/>
</dbReference>
<feature type="domain" description="RCC1-like" evidence="7">
    <location>
        <begin position="748"/>
        <end position="1024"/>
    </location>
</feature>
<evidence type="ECO:0000256" key="4">
    <source>
        <dbReference type="SAM" id="MobiDB-lite"/>
    </source>
</evidence>
<keyword evidence="2" id="KW-0344">Guanine-nucleotide releasing factor</keyword>
<accession>A0ABM8BCY2</accession>
<feature type="chain" id="PRO_5045271471" description="RCC1-like domain-containing protein" evidence="6">
    <location>
        <begin position="33"/>
        <end position="1144"/>
    </location>
</feature>
<name>A0ABM8BCY2_9BIFI</name>
<evidence type="ECO:0000313" key="9">
    <source>
        <dbReference type="Proteomes" id="UP001321748"/>
    </source>
</evidence>
<dbReference type="RefSeq" id="WP_317642273.1">
    <property type="nucleotide sequence ID" value="NZ_AP026800.1"/>
</dbReference>
<organism evidence="8 9">
    <name type="scientific">Bombiscardovia apis</name>
    <dbReference type="NCBI Taxonomy" id="2932182"/>
    <lineage>
        <taxon>Bacteria</taxon>
        <taxon>Bacillati</taxon>
        <taxon>Actinomycetota</taxon>
        <taxon>Actinomycetes</taxon>
        <taxon>Bifidobacteriales</taxon>
        <taxon>Bifidobacteriaceae</taxon>
        <taxon>Bombiscardovia</taxon>
    </lineage>
</organism>
<evidence type="ECO:0000256" key="5">
    <source>
        <dbReference type="SAM" id="Phobius"/>
    </source>
</evidence>
<dbReference type="Gene3D" id="2.130.10.30">
    <property type="entry name" value="Regulator of chromosome condensation 1/beta-lactamase-inhibitor protein II"/>
    <property type="match status" value="4"/>
</dbReference>
<dbReference type="PROSITE" id="PS00626">
    <property type="entry name" value="RCC1_2"/>
    <property type="match status" value="2"/>
</dbReference>
<dbReference type="InterPro" id="IPR058923">
    <property type="entry name" value="RCC1-like_dom"/>
</dbReference>
<dbReference type="EMBL" id="AP026800">
    <property type="protein sequence ID" value="BDR54760.1"/>
    <property type="molecule type" value="Genomic_DNA"/>
</dbReference>
<evidence type="ECO:0000256" key="6">
    <source>
        <dbReference type="SAM" id="SignalP"/>
    </source>
</evidence>
<keyword evidence="5" id="KW-0472">Membrane</keyword>
<protein>
    <recommendedName>
        <fullName evidence="7">RCC1-like domain-containing protein</fullName>
    </recommendedName>
</protein>
<keyword evidence="6" id="KW-0732">Signal</keyword>
<evidence type="ECO:0000313" key="8">
    <source>
        <dbReference type="EMBL" id="BDR54760.1"/>
    </source>
</evidence>
<comment type="subcellular location">
    <subcellularLocation>
        <location evidence="1">Cell envelope</location>
    </subcellularLocation>
</comment>
<dbReference type="PRINTS" id="PR00633">
    <property type="entry name" value="RCCNDNSATION"/>
</dbReference>
<dbReference type="Proteomes" id="UP001321748">
    <property type="component" value="Chromosome"/>
</dbReference>
<proteinExistence type="predicted"/>
<dbReference type="Gene3D" id="2.60.40.4270">
    <property type="entry name" value="Listeria-Bacteroides repeat domain"/>
    <property type="match status" value="1"/>
</dbReference>
<evidence type="ECO:0000256" key="3">
    <source>
        <dbReference type="ARBA" id="ARBA00022737"/>
    </source>
</evidence>
<dbReference type="InterPro" id="IPR042229">
    <property type="entry name" value="Listeria/Bacterioides_rpt_sf"/>
</dbReference>
<dbReference type="PANTHER" id="PTHR45982">
    <property type="entry name" value="REGULATOR OF CHROMOSOME CONDENSATION"/>
    <property type="match status" value="1"/>
</dbReference>
<evidence type="ECO:0000256" key="2">
    <source>
        <dbReference type="ARBA" id="ARBA00022658"/>
    </source>
</evidence>
<evidence type="ECO:0000256" key="1">
    <source>
        <dbReference type="ARBA" id="ARBA00004196"/>
    </source>
</evidence>
<sequence length="1144" mass="120788">MRRFRLTNAMSMALVLIVLGGGAIQLAQPAHADPTQLTRKSALPGGSETVDGVTLSPTHGPISGGNQATVTKPPANVSFTQVSAGNNSAAAIGSDGFVYWWGENKQWAPVRAHTPTGVRFTQISAGYTHYLALSTKGEIYSWGTNNAGQLGNGDTTGTTQEDAKPISRGAIPKSVKITQIEAGDRHSTAIDANGKAYAWGLNTYGQLGNNDSTHANQFEPVAIAQGAIPAGVTITQISAGGQFTLALGSDQRAYSWGYGANGRLGTGNAANQDAPAAVAKGQIPASATVQQISAGDCHALLVSSDHKAYGWGVDRSSQLGIGRYMSNRGNPDIYSPLPVGIRQNFYYLVDVSYVPPTVSHVEAGINTSLAIGTDNRAYSWGDNTYGQGGLGINNSISDGTYGGRVDWPHAVLYLTGVTQASAGNAVALFVDSGGTHSCGNPSEGRLASPNAGIINPGLPGMGLTVQNFPVPVWTPTFAIVNVSFAGTPVASHTVDAAGNWHFPVPTHAVGKVDVTVDWNNVYDKRPQPPVTLHYDYRTTYTVSFKLGGGTSSPPPNQNVTNGDAIAWPETPSWEHHWFNGWFTSAGQPWDFTEGVESDMTLTAQWEDYEFTRTPGTGPTSGNTHVSVTAPAPPTGIRYFAFSAGDSNTLALASDGYTYAWGSNQYGQLGNEQAGSSSSHPVRVQLPEGVHLAQISTGYAHNIGLDTNGHVWTWGWNKHGQLGSASKADTDSPTYEPIDLTDAGALPATISQISAGYAHNMALDSDGNVWTWGWNKFGQLASTVNNYTDSANPTPVNITDNATLPISTINQISAGAAYSMVLDSDHHIWTWGLNNCGQLGTATNNSLDIANPTPVDLAAAGRIPDTITRVSAGLSHALALDSTNHVWTWGWNDSGQLGFSPTGNRANPNPYDITAVGILPADISQISAGTWHSTAVDSNQHVWTWGGNQYGQLATAANLGSMTANPIPVDITAAGILPSGATKLQTGAGHTIALDSSYHGSTWGHNDSGQLGHETAGNSPQPTPKAISLQEISLTTAKFDTTPIPNPPTWNTSEEKWHITSPAHIPGQADIALSWTLGSHAQPDYILPYFYNYNLPEAGSIPLQRMRATLALSLGFTGSLVVAEISLYRRRKHGRFAKSQKLRKA</sequence>
<feature type="signal peptide" evidence="6">
    <location>
        <begin position="1"/>
        <end position="32"/>
    </location>
</feature>
<feature type="region of interest" description="Disordered" evidence="4">
    <location>
        <begin position="1002"/>
        <end position="1022"/>
    </location>
</feature>
<dbReference type="Pfam" id="PF09479">
    <property type="entry name" value="Flg_new"/>
    <property type="match status" value="1"/>
</dbReference>
<gene>
    <name evidence="8" type="ORF">KIMH_08710</name>
</gene>
<dbReference type="InterPro" id="IPR051553">
    <property type="entry name" value="Ran_GTPase-activating"/>
</dbReference>
<keyword evidence="5" id="KW-0812">Transmembrane</keyword>
<dbReference type="Pfam" id="PF13540">
    <property type="entry name" value="RCC1_2"/>
    <property type="match status" value="1"/>
</dbReference>
<keyword evidence="9" id="KW-1185">Reference proteome</keyword>
<dbReference type="Pfam" id="PF25390">
    <property type="entry name" value="WD40_RLD"/>
    <property type="match status" value="2"/>
</dbReference>